<dbReference type="EMBL" id="VSRR010050107">
    <property type="protein sequence ID" value="MPC79054.1"/>
    <property type="molecule type" value="Genomic_DNA"/>
</dbReference>
<protein>
    <submittedName>
        <fullName evidence="1">Uncharacterized protein</fullName>
    </submittedName>
</protein>
<dbReference type="AlphaFoldDB" id="A0A5B7IEA0"/>
<name>A0A5B7IEA0_PORTR</name>
<dbReference type="Proteomes" id="UP000324222">
    <property type="component" value="Unassembled WGS sequence"/>
</dbReference>
<organism evidence="1 2">
    <name type="scientific">Portunus trituberculatus</name>
    <name type="common">Swimming crab</name>
    <name type="synonym">Neptunus trituberculatus</name>
    <dbReference type="NCBI Taxonomy" id="210409"/>
    <lineage>
        <taxon>Eukaryota</taxon>
        <taxon>Metazoa</taxon>
        <taxon>Ecdysozoa</taxon>
        <taxon>Arthropoda</taxon>
        <taxon>Crustacea</taxon>
        <taxon>Multicrustacea</taxon>
        <taxon>Malacostraca</taxon>
        <taxon>Eumalacostraca</taxon>
        <taxon>Eucarida</taxon>
        <taxon>Decapoda</taxon>
        <taxon>Pleocyemata</taxon>
        <taxon>Brachyura</taxon>
        <taxon>Eubrachyura</taxon>
        <taxon>Portunoidea</taxon>
        <taxon>Portunidae</taxon>
        <taxon>Portuninae</taxon>
        <taxon>Portunus</taxon>
    </lineage>
</organism>
<accession>A0A5B7IEA0</accession>
<reference evidence="1 2" key="1">
    <citation type="submission" date="2019-05" db="EMBL/GenBank/DDBJ databases">
        <title>Another draft genome of Portunus trituberculatus and its Hox gene families provides insights of decapod evolution.</title>
        <authorList>
            <person name="Jeong J.-H."/>
            <person name="Song I."/>
            <person name="Kim S."/>
            <person name="Choi T."/>
            <person name="Kim D."/>
            <person name="Ryu S."/>
            <person name="Kim W."/>
        </authorList>
    </citation>
    <scope>NUCLEOTIDE SEQUENCE [LARGE SCALE GENOMIC DNA]</scope>
    <source>
        <tissue evidence="1">Muscle</tissue>
    </source>
</reference>
<proteinExistence type="predicted"/>
<sequence>MSGTGVWRGTGWGMERRFTTKYRQKSPHNVLVRCSPPFYSRHSPSAFPVSTPSCLPIAQTAAPYNLYPTYRHNSTQPPLGVSVGPLGPLSKEGVRAPLLSPAVTMIRGRQLG</sequence>
<evidence type="ECO:0000313" key="1">
    <source>
        <dbReference type="EMBL" id="MPC79054.1"/>
    </source>
</evidence>
<keyword evidence="2" id="KW-1185">Reference proteome</keyword>
<gene>
    <name evidence="1" type="ORF">E2C01_073566</name>
</gene>
<comment type="caution">
    <text evidence="1">The sequence shown here is derived from an EMBL/GenBank/DDBJ whole genome shotgun (WGS) entry which is preliminary data.</text>
</comment>
<evidence type="ECO:0000313" key="2">
    <source>
        <dbReference type="Proteomes" id="UP000324222"/>
    </source>
</evidence>